<proteinExistence type="predicted"/>
<organism evidence="1 2">
    <name type="scientific">Euphydryas editha</name>
    <name type="common">Edith's checkerspot</name>
    <dbReference type="NCBI Taxonomy" id="104508"/>
    <lineage>
        <taxon>Eukaryota</taxon>
        <taxon>Metazoa</taxon>
        <taxon>Ecdysozoa</taxon>
        <taxon>Arthropoda</taxon>
        <taxon>Hexapoda</taxon>
        <taxon>Insecta</taxon>
        <taxon>Pterygota</taxon>
        <taxon>Neoptera</taxon>
        <taxon>Endopterygota</taxon>
        <taxon>Lepidoptera</taxon>
        <taxon>Glossata</taxon>
        <taxon>Ditrysia</taxon>
        <taxon>Papilionoidea</taxon>
        <taxon>Nymphalidae</taxon>
        <taxon>Nymphalinae</taxon>
        <taxon>Euphydryas</taxon>
    </lineage>
</organism>
<gene>
    <name evidence="1" type="ORF">EEDITHA_LOCUS4609</name>
</gene>
<protein>
    <recommendedName>
        <fullName evidence="3">Retrotransposon gag domain-containing protein</fullName>
    </recommendedName>
</protein>
<dbReference type="EMBL" id="CAKOGL010000007">
    <property type="protein sequence ID" value="CAH2088451.1"/>
    <property type="molecule type" value="Genomic_DNA"/>
</dbReference>
<dbReference type="Proteomes" id="UP001153954">
    <property type="component" value="Unassembled WGS sequence"/>
</dbReference>
<dbReference type="AlphaFoldDB" id="A0AAU9TNJ5"/>
<keyword evidence="2" id="KW-1185">Reference proteome</keyword>
<sequence length="98" mass="11270">MAQKSQVGTAALWLRSEKAFATCDDLKTALLKEFPDSVNVKKMHEIMAARKKGKHEIPYQYMLHMRELGRRAKFPDYVVIQYIDGIPDHAMNKAIFMG</sequence>
<comment type="caution">
    <text evidence="1">The sequence shown here is derived from an EMBL/GenBank/DDBJ whole genome shotgun (WGS) entry which is preliminary data.</text>
</comment>
<accession>A0AAU9TNJ5</accession>
<evidence type="ECO:0008006" key="3">
    <source>
        <dbReference type="Google" id="ProtNLM"/>
    </source>
</evidence>
<reference evidence="1" key="1">
    <citation type="submission" date="2022-03" db="EMBL/GenBank/DDBJ databases">
        <authorList>
            <person name="Tunstrom K."/>
        </authorList>
    </citation>
    <scope>NUCLEOTIDE SEQUENCE</scope>
</reference>
<name>A0AAU9TNJ5_EUPED</name>
<evidence type="ECO:0000313" key="1">
    <source>
        <dbReference type="EMBL" id="CAH2088451.1"/>
    </source>
</evidence>
<evidence type="ECO:0000313" key="2">
    <source>
        <dbReference type="Proteomes" id="UP001153954"/>
    </source>
</evidence>